<proteinExistence type="predicted"/>
<reference evidence="1" key="1">
    <citation type="journal article" date="2020" name="Stud. Mycol.">
        <title>101 Dothideomycetes genomes: a test case for predicting lifestyles and emergence of pathogens.</title>
        <authorList>
            <person name="Haridas S."/>
            <person name="Albert R."/>
            <person name="Binder M."/>
            <person name="Bloem J."/>
            <person name="Labutti K."/>
            <person name="Salamov A."/>
            <person name="Andreopoulos B."/>
            <person name="Baker S."/>
            <person name="Barry K."/>
            <person name="Bills G."/>
            <person name="Bluhm B."/>
            <person name="Cannon C."/>
            <person name="Castanera R."/>
            <person name="Culley D."/>
            <person name="Daum C."/>
            <person name="Ezra D."/>
            <person name="Gonzalez J."/>
            <person name="Henrissat B."/>
            <person name="Kuo A."/>
            <person name="Liang C."/>
            <person name="Lipzen A."/>
            <person name="Lutzoni F."/>
            <person name="Magnuson J."/>
            <person name="Mondo S."/>
            <person name="Nolan M."/>
            <person name="Ohm R."/>
            <person name="Pangilinan J."/>
            <person name="Park H.-J."/>
            <person name="Ramirez L."/>
            <person name="Alfaro M."/>
            <person name="Sun H."/>
            <person name="Tritt A."/>
            <person name="Yoshinaga Y."/>
            <person name="Zwiers L.-H."/>
            <person name="Turgeon B."/>
            <person name="Goodwin S."/>
            <person name="Spatafora J."/>
            <person name="Crous P."/>
            <person name="Grigoriev I."/>
        </authorList>
    </citation>
    <scope>NUCLEOTIDE SEQUENCE</scope>
    <source>
        <strain evidence="1">CBS 279.74</strain>
    </source>
</reference>
<organism evidence="1 2">
    <name type="scientific">Pleomassaria siparia CBS 279.74</name>
    <dbReference type="NCBI Taxonomy" id="1314801"/>
    <lineage>
        <taxon>Eukaryota</taxon>
        <taxon>Fungi</taxon>
        <taxon>Dikarya</taxon>
        <taxon>Ascomycota</taxon>
        <taxon>Pezizomycotina</taxon>
        <taxon>Dothideomycetes</taxon>
        <taxon>Pleosporomycetidae</taxon>
        <taxon>Pleosporales</taxon>
        <taxon>Pleomassariaceae</taxon>
        <taxon>Pleomassaria</taxon>
    </lineage>
</organism>
<feature type="non-terminal residue" evidence="1">
    <location>
        <position position="1"/>
    </location>
</feature>
<evidence type="ECO:0000313" key="2">
    <source>
        <dbReference type="Proteomes" id="UP000799428"/>
    </source>
</evidence>
<evidence type="ECO:0000313" key="1">
    <source>
        <dbReference type="EMBL" id="KAF2715163.1"/>
    </source>
</evidence>
<dbReference type="EMBL" id="MU005764">
    <property type="protein sequence ID" value="KAF2715163.1"/>
    <property type="molecule type" value="Genomic_DNA"/>
</dbReference>
<dbReference type="Proteomes" id="UP000799428">
    <property type="component" value="Unassembled WGS sequence"/>
</dbReference>
<sequence>AVSKIKRTHRPLKRVFNILKAKIGTYTDNKDILQIVVKALNNTTGLHRIILTLLIFRAYLKINKDLPPTLDIIVRVNAI</sequence>
<protein>
    <submittedName>
        <fullName evidence="1">Uncharacterized protein</fullName>
    </submittedName>
</protein>
<keyword evidence="2" id="KW-1185">Reference proteome</keyword>
<dbReference type="OrthoDB" id="3787579at2759"/>
<accession>A0A6G1KRC0</accession>
<name>A0A6G1KRC0_9PLEO</name>
<gene>
    <name evidence="1" type="ORF">K504DRAFT_366580</name>
</gene>
<dbReference type="AlphaFoldDB" id="A0A6G1KRC0"/>